<keyword evidence="2" id="KW-1185">Reference proteome</keyword>
<accession>A0A2N3LL91</accession>
<gene>
    <name evidence="1" type="ORF">CWO92_09200</name>
</gene>
<organism evidence="1 2">
    <name type="scientific">Heyndrickxia camelliae</name>
    <dbReference type="NCBI Taxonomy" id="1707093"/>
    <lineage>
        <taxon>Bacteria</taxon>
        <taxon>Bacillati</taxon>
        <taxon>Bacillota</taxon>
        <taxon>Bacilli</taxon>
        <taxon>Bacillales</taxon>
        <taxon>Bacillaceae</taxon>
        <taxon>Heyndrickxia</taxon>
    </lineage>
</organism>
<comment type="caution">
    <text evidence="1">The sequence shown here is derived from an EMBL/GenBank/DDBJ whole genome shotgun (WGS) entry which is preliminary data.</text>
</comment>
<dbReference type="Gene3D" id="3.30.530.20">
    <property type="match status" value="1"/>
</dbReference>
<dbReference type="OrthoDB" id="880456at2"/>
<evidence type="ECO:0000313" key="2">
    <source>
        <dbReference type="Proteomes" id="UP000233440"/>
    </source>
</evidence>
<dbReference type="RefSeq" id="WP_101353912.1">
    <property type="nucleotide sequence ID" value="NZ_PIQO01000005.1"/>
</dbReference>
<dbReference type="Proteomes" id="UP000233440">
    <property type="component" value="Unassembled WGS sequence"/>
</dbReference>
<dbReference type="AlphaFoldDB" id="A0A2N3LL91"/>
<dbReference type="InterPro" id="IPR023393">
    <property type="entry name" value="START-like_dom_sf"/>
</dbReference>
<evidence type="ECO:0000313" key="1">
    <source>
        <dbReference type="EMBL" id="PKR85357.1"/>
    </source>
</evidence>
<dbReference type="CDD" id="cd07812">
    <property type="entry name" value="SRPBCC"/>
    <property type="match status" value="1"/>
</dbReference>
<name>A0A2N3LL91_9BACI</name>
<dbReference type="SUPFAM" id="SSF55961">
    <property type="entry name" value="Bet v1-like"/>
    <property type="match status" value="1"/>
</dbReference>
<sequence>MVSVSNSKTVSVSIKRKPNEVYDYIFNPENLPKWAGAFSLGISKSSTEGEWIVETPEGPVKIRFVERNKFGVLDHYVSPAPDQVILNPMRVIPNSSGSEVIFTLFQLPDMSDEKFSEDAGLVESDLRSLKSALEG</sequence>
<protein>
    <submittedName>
        <fullName evidence="1">Polyketide cyclase</fullName>
    </submittedName>
</protein>
<proteinExistence type="predicted"/>
<reference evidence="1 2" key="1">
    <citation type="submission" date="2017-11" db="EMBL/GenBank/DDBJ databases">
        <title>Bacillus camelliae sp. nov., isolated from pu'er tea.</title>
        <authorList>
            <person name="Niu L."/>
        </authorList>
    </citation>
    <scope>NUCLEOTIDE SEQUENCE [LARGE SCALE GENOMIC DNA]</scope>
    <source>
        <strain evidence="1 2">7578-1</strain>
    </source>
</reference>
<dbReference type="EMBL" id="PIQO01000005">
    <property type="protein sequence ID" value="PKR85357.1"/>
    <property type="molecule type" value="Genomic_DNA"/>
</dbReference>